<keyword evidence="4" id="KW-1185">Reference proteome</keyword>
<feature type="region of interest" description="Disordered" evidence="1">
    <location>
        <begin position="1"/>
        <end position="27"/>
    </location>
</feature>
<evidence type="ECO:0000313" key="3">
    <source>
        <dbReference type="EnsemblPlants" id="PAC:32939844.CDS.1"/>
    </source>
</evidence>
<evidence type="ECO:0000256" key="1">
    <source>
        <dbReference type="SAM" id="MobiDB-lite"/>
    </source>
</evidence>
<dbReference type="InParanoid" id="A0A2K1IXQ9"/>
<dbReference type="EMBL" id="ABEU02000019">
    <property type="protein sequence ID" value="PNR34063.1"/>
    <property type="molecule type" value="Genomic_DNA"/>
</dbReference>
<evidence type="ECO:0000313" key="4">
    <source>
        <dbReference type="Proteomes" id="UP000006727"/>
    </source>
</evidence>
<evidence type="ECO:0000313" key="2">
    <source>
        <dbReference type="EMBL" id="PNR34063.1"/>
    </source>
</evidence>
<dbReference type="EnsemblPlants" id="Pp3c19_8420V3.1">
    <property type="protein sequence ID" value="PAC:32939844.CDS.1"/>
    <property type="gene ID" value="Pp3c19_8420"/>
</dbReference>
<dbReference type="EnsemblPlants" id="Pp3c19_8420V3.2">
    <property type="protein sequence ID" value="PAC:32939845.CDS.1"/>
    <property type="gene ID" value="Pp3c19_8420"/>
</dbReference>
<accession>A0A2K1IXQ9</accession>
<proteinExistence type="predicted"/>
<sequence>MCGPRNMFTSVFKTKRNPNMPRNPTRSMMDKIHFLFKKDEREAIPGSGSRAGSRPGSTIPSRGPSR</sequence>
<dbReference type="Gramene" id="Pp3c19_8420V3.1">
    <property type="protein sequence ID" value="PAC:32939844.CDS.1"/>
    <property type="gene ID" value="Pp3c19_8420"/>
</dbReference>
<feature type="region of interest" description="Disordered" evidence="1">
    <location>
        <begin position="39"/>
        <end position="66"/>
    </location>
</feature>
<reference evidence="2 4" key="1">
    <citation type="journal article" date="2008" name="Science">
        <title>The Physcomitrella genome reveals evolutionary insights into the conquest of land by plants.</title>
        <authorList>
            <person name="Rensing S."/>
            <person name="Lang D."/>
            <person name="Zimmer A."/>
            <person name="Terry A."/>
            <person name="Salamov A."/>
            <person name="Shapiro H."/>
            <person name="Nishiyama T."/>
            <person name="Perroud P.-F."/>
            <person name="Lindquist E."/>
            <person name="Kamisugi Y."/>
            <person name="Tanahashi T."/>
            <person name="Sakakibara K."/>
            <person name="Fujita T."/>
            <person name="Oishi K."/>
            <person name="Shin-I T."/>
            <person name="Kuroki Y."/>
            <person name="Toyoda A."/>
            <person name="Suzuki Y."/>
            <person name="Hashimoto A."/>
            <person name="Yamaguchi K."/>
            <person name="Sugano A."/>
            <person name="Kohara Y."/>
            <person name="Fujiyama A."/>
            <person name="Anterola A."/>
            <person name="Aoki S."/>
            <person name="Ashton N."/>
            <person name="Barbazuk W.B."/>
            <person name="Barker E."/>
            <person name="Bennetzen J."/>
            <person name="Bezanilla M."/>
            <person name="Blankenship R."/>
            <person name="Cho S.H."/>
            <person name="Dutcher S."/>
            <person name="Estelle M."/>
            <person name="Fawcett J.A."/>
            <person name="Gundlach H."/>
            <person name="Hanada K."/>
            <person name="Heyl A."/>
            <person name="Hicks K.A."/>
            <person name="Hugh J."/>
            <person name="Lohr M."/>
            <person name="Mayer K."/>
            <person name="Melkozernov A."/>
            <person name="Murata T."/>
            <person name="Nelson D."/>
            <person name="Pils B."/>
            <person name="Prigge M."/>
            <person name="Reiss B."/>
            <person name="Renner T."/>
            <person name="Rombauts S."/>
            <person name="Rushton P."/>
            <person name="Sanderfoot A."/>
            <person name="Schween G."/>
            <person name="Shiu S.-H."/>
            <person name="Stueber K."/>
            <person name="Theodoulou F.L."/>
            <person name="Tu H."/>
            <person name="Van de Peer Y."/>
            <person name="Verrier P.J."/>
            <person name="Waters E."/>
            <person name="Wood A."/>
            <person name="Yang L."/>
            <person name="Cove D."/>
            <person name="Cuming A."/>
            <person name="Hasebe M."/>
            <person name="Lucas S."/>
            <person name="Mishler D.B."/>
            <person name="Reski R."/>
            <person name="Grigoriev I."/>
            <person name="Quatrano R.S."/>
            <person name="Boore J.L."/>
        </authorList>
    </citation>
    <scope>NUCLEOTIDE SEQUENCE [LARGE SCALE GENOMIC DNA]</scope>
    <source>
        <strain evidence="3 4">cv. Gransden 2004</strain>
    </source>
</reference>
<protein>
    <submittedName>
        <fullName evidence="2 3">Uncharacterized protein</fullName>
    </submittedName>
</protein>
<reference evidence="2 4" key="2">
    <citation type="journal article" date="2018" name="Plant J.">
        <title>The Physcomitrella patens chromosome-scale assembly reveals moss genome structure and evolution.</title>
        <authorList>
            <person name="Lang D."/>
            <person name="Ullrich K.K."/>
            <person name="Murat F."/>
            <person name="Fuchs J."/>
            <person name="Jenkins J."/>
            <person name="Haas F.B."/>
            <person name="Piednoel M."/>
            <person name="Gundlach H."/>
            <person name="Van Bel M."/>
            <person name="Meyberg R."/>
            <person name="Vives C."/>
            <person name="Morata J."/>
            <person name="Symeonidi A."/>
            <person name="Hiss M."/>
            <person name="Muchero W."/>
            <person name="Kamisugi Y."/>
            <person name="Saleh O."/>
            <person name="Blanc G."/>
            <person name="Decker E.L."/>
            <person name="van Gessel N."/>
            <person name="Grimwood J."/>
            <person name="Hayes R.D."/>
            <person name="Graham S.W."/>
            <person name="Gunter L.E."/>
            <person name="McDaniel S.F."/>
            <person name="Hoernstein S.N.W."/>
            <person name="Larsson A."/>
            <person name="Li F.W."/>
            <person name="Perroud P.F."/>
            <person name="Phillips J."/>
            <person name="Ranjan P."/>
            <person name="Rokshar D.S."/>
            <person name="Rothfels C.J."/>
            <person name="Schneider L."/>
            <person name="Shu S."/>
            <person name="Stevenson D.W."/>
            <person name="Thummler F."/>
            <person name="Tillich M."/>
            <person name="Villarreal Aguilar J.C."/>
            <person name="Widiez T."/>
            <person name="Wong G.K."/>
            <person name="Wymore A."/>
            <person name="Zhang Y."/>
            <person name="Zimmer A.D."/>
            <person name="Quatrano R.S."/>
            <person name="Mayer K.F.X."/>
            <person name="Goodstein D."/>
            <person name="Casacuberta J.M."/>
            <person name="Vandepoele K."/>
            <person name="Reski R."/>
            <person name="Cuming A.C."/>
            <person name="Tuskan G.A."/>
            <person name="Maumus F."/>
            <person name="Salse J."/>
            <person name="Schmutz J."/>
            <person name="Rensing S.A."/>
        </authorList>
    </citation>
    <scope>NUCLEOTIDE SEQUENCE [LARGE SCALE GENOMIC DNA]</scope>
    <source>
        <strain evidence="3 4">cv. Gransden 2004</strain>
    </source>
</reference>
<name>A0A2K1IXQ9_PHYPA</name>
<reference evidence="3" key="3">
    <citation type="submission" date="2020-12" db="UniProtKB">
        <authorList>
            <consortium name="EnsemblPlants"/>
        </authorList>
    </citation>
    <scope>IDENTIFICATION</scope>
</reference>
<dbReference type="PaxDb" id="3218-PP1S175_28V6.1"/>
<dbReference type="AlphaFoldDB" id="A0A2K1IXQ9"/>
<dbReference type="Gramene" id="Pp3c19_8420V3.2">
    <property type="protein sequence ID" value="PAC:32939845.CDS.1"/>
    <property type="gene ID" value="Pp3c19_8420"/>
</dbReference>
<gene>
    <name evidence="2" type="ORF">PHYPA_023879</name>
</gene>
<dbReference type="Proteomes" id="UP000006727">
    <property type="component" value="Chromosome 19"/>
</dbReference>
<organism evidence="2">
    <name type="scientific">Physcomitrium patens</name>
    <name type="common">Spreading-leaved earth moss</name>
    <name type="synonym">Physcomitrella patens</name>
    <dbReference type="NCBI Taxonomy" id="3218"/>
    <lineage>
        <taxon>Eukaryota</taxon>
        <taxon>Viridiplantae</taxon>
        <taxon>Streptophyta</taxon>
        <taxon>Embryophyta</taxon>
        <taxon>Bryophyta</taxon>
        <taxon>Bryophytina</taxon>
        <taxon>Bryopsida</taxon>
        <taxon>Funariidae</taxon>
        <taxon>Funariales</taxon>
        <taxon>Funariaceae</taxon>
        <taxon>Physcomitrium</taxon>
    </lineage>
</organism>
<feature type="compositionally biased region" description="Low complexity" evidence="1">
    <location>
        <begin position="45"/>
        <end position="57"/>
    </location>
</feature>